<accession>A0A0E9VLE7</accession>
<evidence type="ECO:0000313" key="2">
    <source>
        <dbReference type="EMBL" id="JAH78954.1"/>
    </source>
</evidence>
<feature type="compositionally biased region" description="Polar residues" evidence="1">
    <location>
        <begin position="1"/>
        <end position="14"/>
    </location>
</feature>
<reference evidence="2" key="1">
    <citation type="submission" date="2014-11" db="EMBL/GenBank/DDBJ databases">
        <authorList>
            <person name="Amaro Gonzalez C."/>
        </authorList>
    </citation>
    <scope>NUCLEOTIDE SEQUENCE</scope>
</reference>
<sequence>MKQKNGTKSSQNAPPLSHIQCGHHRHRFRRTSLVLLHLTPECLSFA</sequence>
<proteinExistence type="predicted"/>
<protein>
    <submittedName>
        <fullName evidence="2">Uncharacterized protein</fullName>
    </submittedName>
</protein>
<evidence type="ECO:0000256" key="1">
    <source>
        <dbReference type="SAM" id="MobiDB-lite"/>
    </source>
</evidence>
<organism evidence="2">
    <name type="scientific">Anguilla anguilla</name>
    <name type="common">European freshwater eel</name>
    <name type="synonym">Muraena anguilla</name>
    <dbReference type="NCBI Taxonomy" id="7936"/>
    <lineage>
        <taxon>Eukaryota</taxon>
        <taxon>Metazoa</taxon>
        <taxon>Chordata</taxon>
        <taxon>Craniata</taxon>
        <taxon>Vertebrata</taxon>
        <taxon>Euteleostomi</taxon>
        <taxon>Actinopterygii</taxon>
        <taxon>Neopterygii</taxon>
        <taxon>Teleostei</taxon>
        <taxon>Anguilliformes</taxon>
        <taxon>Anguillidae</taxon>
        <taxon>Anguilla</taxon>
    </lineage>
</organism>
<name>A0A0E9VLE7_ANGAN</name>
<dbReference type="AlphaFoldDB" id="A0A0E9VLE7"/>
<dbReference type="EMBL" id="GBXM01029623">
    <property type="protein sequence ID" value="JAH78954.1"/>
    <property type="molecule type" value="Transcribed_RNA"/>
</dbReference>
<feature type="region of interest" description="Disordered" evidence="1">
    <location>
        <begin position="1"/>
        <end position="23"/>
    </location>
</feature>
<reference evidence="2" key="2">
    <citation type="journal article" date="2015" name="Fish Shellfish Immunol.">
        <title>Early steps in the European eel (Anguilla anguilla)-Vibrio vulnificus interaction in the gills: Role of the RtxA13 toxin.</title>
        <authorList>
            <person name="Callol A."/>
            <person name="Pajuelo D."/>
            <person name="Ebbesson L."/>
            <person name="Teles M."/>
            <person name="MacKenzie S."/>
            <person name="Amaro C."/>
        </authorList>
    </citation>
    <scope>NUCLEOTIDE SEQUENCE</scope>
</reference>